<feature type="compositionally biased region" description="Polar residues" evidence="1">
    <location>
        <begin position="168"/>
        <end position="188"/>
    </location>
</feature>
<organism evidence="2 3">
    <name type="scientific">Rhizoctonia solani 123E</name>
    <dbReference type="NCBI Taxonomy" id="1423351"/>
    <lineage>
        <taxon>Eukaryota</taxon>
        <taxon>Fungi</taxon>
        <taxon>Dikarya</taxon>
        <taxon>Basidiomycota</taxon>
        <taxon>Agaricomycotina</taxon>
        <taxon>Agaricomycetes</taxon>
        <taxon>Cantharellales</taxon>
        <taxon>Ceratobasidiaceae</taxon>
        <taxon>Rhizoctonia</taxon>
    </lineage>
</organism>
<accession>A0A074RMW0</accession>
<name>A0A074RMW0_9AGAM</name>
<dbReference type="Proteomes" id="UP000027456">
    <property type="component" value="Unassembled WGS sequence"/>
</dbReference>
<dbReference type="AlphaFoldDB" id="A0A074RMW0"/>
<dbReference type="OrthoDB" id="3156967at2759"/>
<comment type="caution">
    <text evidence="2">The sequence shown here is derived from an EMBL/GenBank/DDBJ whole genome shotgun (WGS) entry which is preliminary data.</text>
</comment>
<feature type="compositionally biased region" description="Low complexity" evidence="1">
    <location>
        <begin position="207"/>
        <end position="217"/>
    </location>
</feature>
<protein>
    <submittedName>
        <fullName evidence="2">Putative laminin domain protein</fullName>
    </submittedName>
</protein>
<feature type="region of interest" description="Disordered" evidence="1">
    <location>
        <begin position="164"/>
        <end position="253"/>
    </location>
</feature>
<gene>
    <name evidence="2" type="ORF">V565_125010</name>
</gene>
<evidence type="ECO:0000256" key="1">
    <source>
        <dbReference type="SAM" id="MobiDB-lite"/>
    </source>
</evidence>
<evidence type="ECO:0000313" key="2">
    <source>
        <dbReference type="EMBL" id="KEP48421.1"/>
    </source>
</evidence>
<dbReference type="HOGENOM" id="CLU_052075_1_1_1"/>
<reference evidence="2 3" key="1">
    <citation type="submission" date="2013-12" db="EMBL/GenBank/DDBJ databases">
        <authorList>
            <person name="Cubeta M."/>
            <person name="Pakala S."/>
            <person name="Fedorova N."/>
            <person name="Thomas E."/>
            <person name="Dean R."/>
            <person name="Jabaji S."/>
            <person name="Neate S."/>
            <person name="Toda T."/>
            <person name="Tavantzis S."/>
            <person name="Vilgalys R."/>
            <person name="Bharathan N."/>
            <person name="Pakala S."/>
            <person name="Losada L.S."/>
            <person name="Zafar N."/>
            <person name="Nierman W."/>
        </authorList>
    </citation>
    <scope>NUCLEOTIDE SEQUENCE [LARGE SCALE GENOMIC DNA]</scope>
    <source>
        <strain evidence="2 3">123E</strain>
    </source>
</reference>
<sequence>MVDRPGWYPPSQILSPPELPIYLKNVYGLQTIIGIPSDGELTGIHAVIEAANRASGIPGLLDPGLNMKLGDHLFSAQMARYRSKYSLITFPSDATYIPPALPTHITINLEPISGAPSDEEMTKVQDALHSYQELRRFPSMFDAHVNMELSQHLFNIQMGKYMRHAGESQPNPMPQATSSAESPRQTVEQAPAAPNVPEILEEPTISTNNAGTGANAAGDHRASQPPSHVSAMDSSNERATHTVDQSNLASQSDQQVERFNQLFERFHHLIEQSSQNTVKANELAEQANKSWERFGDVLGNVNRVLVGIQHALVRNHKGNTINALDCLVNEKGMTPAILDNGYTFRRLLELFSGDPERQTQAIIDGATHNIYIPDVWVGYFLNFYGIGAGLCESETTTKLQFGKQKDARARLSKYLSSCLG</sequence>
<keyword evidence="3" id="KW-1185">Reference proteome</keyword>
<evidence type="ECO:0000313" key="3">
    <source>
        <dbReference type="Proteomes" id="UP000027456"/>
    </source>
</evidence>
<feature type="compositionally biased region" description="Polar residues" evidence="1">
    <location>
        <begin position="242"/>
        <end position="253"/>
    </location>
</feature>
<dbReference type="EMBL" id="AZST01000516">
    <property type="protein sequence ID" value="KEP48421.1"/>
    <property type="molecule type" value="Genomic_DNA"/>
</dbReference>
<dbReference type="STRING" id="1423351.A0A074RMW0"/>
<proteinExistence type="predicted"/>